<organism evidence="4 5">
    <name type="scientific">Neobacillus cucumis</name>
    <dbReference type="NCBI Taxonomy" id="1740721"/>
    <lineage>
        <taxon>Bacteria</taxon>
        <taxon>Bacillati</taxon>
        <taxon>Bacillota</taxon>
        <taxon>Bacilli</taxon>
        <taxon>Bacillales</taxon>
        <taxon>Bacillaceae</taxon>
        <taxon>Neobacillus</taxon>
    </lineage>
</organism>
<keyword evidence="5" id="KW-1185">Reference proteome</keyword>
<dbReference type="NCBIfam" id="TIGR02276">
    <property type="entry name" value="beta_rpt_yvtn"/>
    <property type="match status" value="1"/>
</dbReference>
<evidence type="ECO:0008006" key="6">
    <source>
        <dbReference type="Google" id="ProtNLM"/>
    </source>
</evidence>
<keyword evidence="3" id="KW-0732">Signal</keyword>
<dbReference type="InterPro" id="IPR051200">
    <property type="entry name" value="Host-pathogen_enzymatic-act"/>
</dbReference>
<sequence>MKMKKKIAAAVLATTLLGSGTAMAYSFTTAGPKADGTGVTPHGWTLTPAGKQMALGDFPMGGSISPDHRYLVVSNDGQGTQSLQVVDLQNQKVVQTIPYNNGEGLYYGTAFSPDGKTFYASAGGNNKIRVFSFNNGTLTEQSPILMNNPNIKTPMGISVSPDGKFLYTANNEANSVSKIDLASGQMIATTSVGADPYTAQITKDGSAIYVSNWGEDTVTVLDPNDLTVVKRIPVGLHPNAIAENPETGLIYVADSDRDTISVINPKKRAVVQTISVSANKDAALGSQPVALTFSPDGKTLYVANAGTDAIAVIDIGNGTKTAQVSGLIPTAWYPSGVYTNGNKIMVLNAKGLGAGSNAQGQYIGNMIQGTLSFIDVPDQKQLKDYTKQVEKNNPMNEINGNSWFGKQNEEDDFPIPRTYGQKSPIKHVIYVIKENRTYDQVFGDLGKGNGDPSLTEFGKNLTPNIHKLANQFVTLDNFYTDAEVSDPGHQWAISGKSNDYSEKTWLPDYSGRKGYGVDKPALKPEEGYLWDNAKKYGVSFRDYGEYINYWESPTDGKWVPDDPGIGDNYDPNYPGWDLSISDMTRYNEWEKEFKQFEKSGNLPELEMVYLPNDHTAGTAPGYDTPQAMVAQNDLALGKLVDTVSHSQYWKDTAIFVMEDDAQAGPDHVDAHRTEALVISPYTQKGTVDSTFYDQDSMLRTMELILGMKPMSLFDASAVPMLNSFTAHPIFKPFDAEQENYPVDWKNGQPAPANLTSDEQKTQPAANATVQQSTTAAPSSQLNFSKPDTANQEELNRQIWKATRGHAPYPEKAGKGLDKK</sequence>
<dbReference type="InterPro" id="IPR007312">
    <property type="entry name" value="Phosphoesterase"/>
</dbReference>
<dbReference type="SUPFAM" id="SSF50969">
    <property type="entry name" value="YVTN repeat-like/Quinoprotein amine dehydrogenase"/>
    <property type="match status" value="1"/>
</dbReference>
<dbReference type="PANTHER" id="PTHR47197">
    <property type="entry name" value="PROTEIN NIRF"/>
    <property type="match status" value="1"/>
</dbReference>
<evidence type="ECO:0000313" key="5">
    <source>
        <dbReference type="Proteomes" id="UP000234950"/>
    </source>
</evidence>
<dbReference type="InterPro" id="IPR017850">
    <property type="entry name" value="Alkaline_phosphatase_core_sf"/>
</dbReference>
<dbReference type="Proteomes" id="UP000234950">
    <property type="component" value="Unassembled WGS sequence"/>
</dbReference>
<reference evidence="4 5" key="1">
    <citation type="submission" date="2017-11" db="EMBL/GenBank/DDBJ databases">
        <title>Comparitive Functional Genomics of Dry Heat Resistant strains isolated from the Viking Spacecraft.</title>
        <authorList>
            <person name="Seuylemezian A."/>
            <person name="Cooper K."/>
            <person name="Vaishampayan P."/>
        </authorList>
    </citation>
    <scope>NUCLEOTIDE SEQUENCE [LARGE SCALE GENOMIC DNA]</scope>
    <source>
        <strain evidence="4 5">V32-6</strain>
    </source>
</reference>
<comment type="caution">
    <text evidence="4">The sequence shown here is derived from an EMBL/GenBank/DDBJ whole genome shotgun (WGS) entry which is preliminary data.</text>
</comment>
<evidence type="ECO:0000256" key="1">
    <source>
        <dbReference type="ARBA" id="ARBA00022801"/>
    </source>
</evidence>
<dbReference type="RefSeq" id="WP_101649943.1">
    <property type="nucleotide sequence ID" value="NZ_PGVE01000074.1"/>
</dbReference>
<dbReference type="AlphaFoldDB" id="A0A2N5HA33"/>
<dbReference type="Gene3D" id="3.40.720.10">
    <property type="entry name" value="Alkaline Phosphatase, subunit A"/>
    <property type="match status" value="1"/>
</dbReference>
<accession>A0A2N5HA33</accession>
<feature type="signal peptide" evidence="3">
    <location>
        <begin position="1"/>
        <end position="24"/>
    </location>
</feature>
<dbReference type="Pfam" id="PF10282">
    <property type="entry name" value="Lactonase"/>
    <property type="match status" value="1"/>
</dbReference>
<dbReference type="SUPFAM" id="SSF53649">
    <property type="entry name" value="Alkaline phosphatase-like"/>
    <property type="match status" value="1"/>
</dbReference>
<name>A0A2N5HA33_9BACI</name>
<feature type="chain" id="PRO_5014756203" description="Phosphoesterase" evidence="3">
    <location>
        <begin position="25"/>
        <end position="819"/>
    </location>
</feature>
<dbReference type="EMBL" id="PGVE01000074">
    <property type="protein sequence ID" value="PLS02350.1"/>
    <property type="molecule type" value="Genomic_DNA"/>
</dbReference>
<gene>
    <name evidence="4" type="ORF">CVD27_20440</name>
</gene>
<protein>
    <recommendedName>
        <fullName evidence="6">Phosphoesterase</fullName>
    </recommendedName>
</protein>
<dbReference type="Pfam" id="PF04185">
    <property type="entry name" value="Phosphoesterase"/>
    <property type="match status" value="1"/>
</dbReference>
<dbReference type="GO" id="GO:0016788">
    <property type="term" value="F:hydrolase activity, acting on ester bonds"/>
    <property type="evidence" value="ECO:0007669"/>
    <property type="project" value="InterPro"/>
</dbReference>
<dbReference type="OrthoDB" id="145213at2"/>
<dbReference type="PANTHER" id="PTHR47197:SF3">
    <property type="entry name" value="DIHYDRO-HEME D1 DEHYDROGENASE"/>
    <property type="match status" value="1"/>
</dbReference>
<evidence type="ECO:0000313" key="4">
    <source>
        <dbReference type="EMBL" id="PLS02350.1"/>
    </source>
</evidence>
<dbReference type="InterPro" id="IPR011044">
    <property type="entry name" value="Quino_amine_DH_bsu"/>
</dbReference>
<keyword evidence="1" id="KW-0378">Hydrolase</keyword>
<dbReference type="Gene3D" id="2.130.10.10">
    <property type="entry name" value="YVTN repeat-like/Quinoprotein amine dehydrogenase"/>
    <property type="match status" value="2"/>
</dbReference>
<proteinExistence type="predicted"/>
<dbReference type="InterPro" id="IPR019405">
    <property type="entry name" value="Lactonase_7-beta_prop"/>
</dbReference>
<feature type="region of interest" description="Disordered" evidence="2">
    <location>
        <begin position="744"/>
        <end position="819"/>
    </location>
</feature>
<dbReference type="InterPro" id="IPR011964">
    <property type="entry name" value="YVTN_b-propeller_repeat"/>
</dbReference>
<evidence type="ECO:0000256" key="2">
    <source>
        <dbReference type="SAM" id="MobiDB-lite"/>
    </source>
</evidence>
<evidence type="ECO:0000256" key="3">
    <source>
        <dbReference type="SAM" id="SignalP"/>
    </source>
</evidence>
<dbReference type="InterPro" id="IPR015943">
    <property type="entry name" value="WD40/YVTN_repeat-like_dom_sf"/>
</dbReference>
<feature type="compositionally biased region" description="Polar residues" evidence="2">
    <location>
        <begin position="753"/>
        <end position="792"/>
    </location>
</feature>